<evidence type="ECO:0000313" key="1">
    <source>
        <dbReference type="EMBL" id="SFZ85984.1"/>
    </source>
</evidence>
<dbReference type="Pfam" id="PF13384">
    <property type="entry name" value="HTH_23"/>
    <property type="match status" value="1"/>
</dbReference>
<dbReference type="InterPro" id="IPR010921">
    <property type="entry name" value="Trp_repressor/repl_initiator"/>
</dbReference>
<dbReference type="GO" id="GO:0043565">
    <property type="term" value="F:sequence-specific DNA binding"/>
    <property type="evidence" value="ECO:0007669"/>
    <property type="project" value="InterPro"/>
</dbReference>
<accession>A0A1K2I0Y8</accession>
<dbReference type="RefSeq" id="WP_072345230.1">
    <property type="nucleotide sequence ID" value="NZ_FPKU01000003.1"/>
</dbReference>
<dbReference type="STRING" id="665118.SAMN02983003_3156"/>
<proteinExistence type="predicted"/>
<dbReference type="EMBL" id="FPKU01000003">
    <property type="protein sequence ID" value="SFZ85984.1"/>
    <property type="molecule type" value="Genomic_DNA"/>
</dbReference>
<protein>
    <submittedName>
        <fullName evidence="1">Homeodomain-like domain-containing protein</fullName>
    </submittedName>
</protein>
<dbReference type="Proteomes" id="UP000183447">
    <property type="component" value="Unassembled WGS sequence"/>
</dbReference>
<keyword evidence="1" id="KW-0371">Homeobox</keyword>
<reference evidence="1 2" key="1">
    <citation type="submission" date="2016-11" db="EMBL/GenBank/DDBJ databases">
        <authorList>
            <person name="Jaros S."/>
            <person name="Januszkiewicz K."/>
            <person name="Wedrychowicz H."/>
        </authorList>
    </citation>
    <scope>NUCLEOTIDE SEQUENCE [LARGE SCALE GENOMIC DNA]</scope>
    <source>
        <strain evidence="1 2">ATCC 23634</strain>
    </source>
</reference>
<keyword evidence="2" id="KW-1185">Reference proteome</keyword>
<evidence type="ECO:0000313" key="2">
    <source>
        <dbReference type="Proteomes" id="UP000183447"/>
    </source>
</evidence>
<organism evidence="1 2">
    <name type="scientific">Devosia enhydra</name>
    <dbReference type="NCBI Taxonomy" id="665118"/>
    <lineage>
        <taxon>Bacteria</taxon>
        <taxon>Pseudomonadati</taxon>
        <taxon>Pseudomonadota</taxon>
        <taxon>Alphaproteobacteria</taxon>
        <taxon>Hyphomicrobiales</taxon>
        <taxon>Devosiaceae</taxon>
        <taxon>Devosia</taxon>
    </lineage>
</organism>
<name>A0A1K2I0Y8_9HYPH</name>
<dbReference type="OrthoDB" id="7605239at2"/>
<dbReference type="AlphaFoldDB" id="A0A1K2I0Y8"/>
<gene>
    <name evidence="1" type="ORF">SAMN02983003_3156</name>
</gene>
<sequence>MSDRPPPLPPVLAEIAAVAGVDAAWALARAKGGTTVFLPRRAGHRHWLTEIVGQEAADKICRHYRTNHQSRLTIPLAAAAMKSERWTEALRSDMSLTETARAMGVHERTVTNWRRRARGKNGGQGTLF</sequence>
<dbReference type="SUPFAM" id="SSF48295">
    <property type="entry name" value="TrpR-like"/>
    <property type="match status" value="1"/>
</dbReference>
<keyword evidence="1" id="KW-0238">DNA-binding</keyword>